<reference evidence="2 3" key="1">
    <citation type="submission" date="2019-10" db="EMBL/GenBank/DDBJ databases">
        <title>Alcanivorax sp.PA15-N-34 draft genome sequence.</title>
        <authorList>
            <person name="Liao X."/>
            <person name="Shao Z."/>
        </authorList>
    </citation>
    <scope>NUCLEOTIDE SEQUENCE [LARGE SCALE GENOMIC DNA]</scope>
    <source>
        <strain evidence="2 3">PA15-N-34</strain>
    </source>
</reference>
<name>A0A6N7M3A0_9GAMM</name>
<dbReference type="EMBL" id="WIRE01000004">
    <property type="protein sequence ID" value="MQX54901.1"/>
    <property type="molecule type" value="Genomic_DNA"/>
</dbReference>
<dbReference type="AlphaFoldDB" id="A0A6N7M3A0"/>
<keyword evidence="3" id="KW-1185">Reference proteome</keyword>
<dbReference type="RefSeq" id="WP_153502453.1">
    <property type="nucleotide sequence ID" value="NZ_JBMZXE010000122.1"/>
</dbReference>
<protein>
    <submittedName>
        <fullName evidence="2">Uncharacterized protein</fullName>
    </submittedName>
</protein>
<accession>A0A6N7M3A0</accession>
<comment type="caution">
    <text evidence="2">The sequence shown here is derived from an EMBL/GenBank/DDBJ whole genome shotgun (WGS) entry which is preliminary data.</text>
</comment>
<organism evidence="2 3">
    <name type="scientific">Alcanivorax sediminis</name>
    <dbReference type="NCBI Taxonomy" id="2663008"/>
    <lineage>
        <taxon>Bacteria</taxon>
        <taxon>Pseudomonadati</taxon>
        <taxon>Pseudomonadota</taxon>
        <taxon>Gammaproteobacteria</taxon>
        <taxon>Oceanospirillales</taxon>
        <taxon>Alcanivoracaceae</taxon>
        <taxon>Alcanivorax</taxon>
    </lineage>
</organism>
<gene>
    <name evidence="2" type="ORF">GFN93_16785</name>
</gene>
<dbReference type="Proteomes" id="UP000469421">
    <property type="component" value="Unassembled WGS sequence"/>
</dbReference>
<evidence type="ECO:0000313" key="3">
    <source>
        <dbReference type="Proteomes" id="UP000469421"/>
    </source>
</evidence>
<sequence length="48" mass="5234">MKHLLGAAFVIAVVILIIIGLTTDEPMPMTDMESGMMEQAHHSDSVDH</sequence>
<feature type="region of interest" description="Disordered" evidence="1">
    <location>
        <begin position="29"/>
        <end position="48"/>
    </location>
</feature>
<evidence type="ECO:0000256" key="1">
    <source>
        <dbReference type="SAM" id="MobiDB-lite"/>
    </source>
</evidence>
<evidence type="ECO:0000313" key="2">
    <source>
        <dbReference type="EMBL" id="MQX54901.1"/>
    </source>
</evidence>
<feature type="compositionally biased region" description="Basic and acidic residues" evidence="1">
    <location>
        <begin position="39"/>
        <end position="48"/>
    </location>
</feature>
<proteinExistence type="predicted"/>